<gene>
    <name evidence="4" type="ORF">FSP39_020622</name>
</gene>
<dbReference type="InterPro" id="IPR038765">
    <property type="entry name" value="Papain-like_cys_pep_sf"/>
</dbReference>
<evidence type="ECO:0000256" key="1">
    <source>
        <dbReference type="SAM" id="Coils"/>
    </source>
</evidence>
<comment type="caution">
    <text evidence="4">The sequence shown here is derived from an EMBL/GenBank/DDBJ whole genome shotgun (WGS) entry which is preliminary data.</text>
</comment>
<dbReference type="GO" id="GO:0004843">
    <property type="term" value="F:cysteine-type deubiquitinase activity"/>
    <property type="evidence" value="ECO:0007669"/>
    <property type="project" value="InterPro"/>
</dbReference>
<dbReference type="EMBL" id="VSWD01000002">
    <property type="protein sequence ID" value="KAK3107716.1"/>
    <property type="molecule type" value="Genomic_DNA"/>
</dbReference>
<feature type="domain" description="USP" evidence="3">
    <location>
        <begin position="1"/>
        <end position="430"/>
    </location>
</feature>
<dbReference type="PROSITE" id="PS50235">
    <property type="entry name" value="USP_3"/>
    <property type="match status" value="1"/>
</dbReference>
<proteinExistence type="predicted"/>
<sequence>MVGSSKKYVDPSKAVDILKEAFSQSAVGVGDAQQDVSEFQHKLLEWLEDAFKCHPSTSGHGSGGDNSEAGECSRRNPMVELFYGQYRAEGVNEGKGFSNDETFGQFPLQVNGFRDIHESLEAATAQGEIETVSTESTQKSGQELWFTRLPPVLTFELSRFQFNQQLGRPEKIHNKIEFPHIIYMDRYLGLNKAETRKRREQVKKLKEELVVLYAKLDKFNHYGSGSKKVPLQDVLSYALEFAHTKPDSSNVSVSSQDVEMTSPFKANVSTSSVDNMVTDSPSKAEVSSKISAATPPKCSRTTAMICDPAPRHIEETELKVLQQCLCRWRTEVEQDVRELQEKISSLEESVNGMYKDDLMQRCPYQLHAVLVHEGQAASGHYWAYIYDTERQEWLKFNDITVSSASWEDLVKESVGGYHNASAYCLMYVDKSHMDDQDSSSTTDMPQQCDLENLPDDLKVVVMEDNKKFNTEIEEWDRDQANKATAVSTQGCGSSGEGDGGSEMKASKVVSNCLGNWSLFPGPNRSTVSTQTGSSLKNQYPVIHAELSCKRTIEIVSDVVELETFQTKGAPAALKLACSAEFKRVEQIVKTLPHKLPREDPRLQHPVVYLIACNAQSKVIDRFLYEQFAYCPLLQNDERARKIQEAARSKLKQLLESPDGQKLDQSCQVYHERYHQFRRLVYYFVKGLQLFNDERYGDSLPYLVHAYSQNQTLALKIDVYGLQENLVCFYRRQCMLHINDMVAHQFENNDDITGALDIMNDMVLPCLTMLLNSGNQDDVCAAEEIREKWCAFLGHEIGEKKVEKLQDFLSKLFDPPTETKRTQIQSPSMSDLKDLYKTYLDVMDLAERSGYLERAYRSK</sequence>
<organism evidence="4 5">
    <name type="scientific">Pinctada imbricata</name>
    <name type="common">Atlantic pearl-oyster</name>
    <name type="synonym">Pinctada martensii</name>
    <dbReference type="NCBI Taxonomy" id="66713"/>
    <lineage>
        <taxon>Eukaryota</taxon>
        <taxon>Metazoa</taxon>
        <taxon>Spiralia</taxon>
        <taxon>Lophotrochozoa</taxon>
        <taxon>Mollusca</taxon>
        <taxon>Bivalvia</taxon>
        <taxon>Autobranchia</taxon>
        <taxon>Pteriomorphia</taxon>
        <taxon>Pterioida</taxon>
        <taxon>Pterioidea</taxon>
        <taxon>Pteriidae</taxon>
        <taxon>Pinctada</taxon>
    </lineage>
</organism>
<dbReference type="CDD" id="cd02665">
    <property type="entry name" value="Peptidase_C19I"/>
    <property type="match status" value="1"/>
</dbReference>
<feature type="region of interest" description="Disordered" evidence="2">
    <location>
        <begin position="272"/>
        <end position="292"/>
    </location>
</feature>
<dbReference type="GO" id="GO:0005634">
    <property type="term" value="C:nucleus"/>
    <property type="evidence" value="ECO:0007669"/>
    <property type="project" value="TreeGrafter"/>
</dbReference>
<reference evidence="4" key="1">
    <citation type="submission" date="2019-08" db="EMBL/GenBank/DDBJ databases">
        <title>The improved chromosome-level genome for the pearl oyster Pinctada fucata martensii using PacBio sequencing and Hi-C.</title>
        <authorList>
            <person name="Zheng Z."/>
        </authorList>
    </citation>
    <scope>NUCLEOTIDE SEQUENCE</scope>
    <source>
        <strain evidence="4">ZZ-2019</strain>
        <tissue evidence="4">Adductor muscle</tissue>
    </source>
</reference>
<dbReference type="PROSITE" id="PS00973">
    <property type="entry name" value="USP_2"/>
    <property type="match status" value="1"/>
</dbReference>
<evidence type="ECO:0000256" key="2">
    <source>
        <dbReference type="SAM" id="MobiDB-lite"/>
    </source>
</evidence>
<dbReference type="GO" id="GO:0005829">
    <property type="term" value="C:cytosol"/>
    <property type="evidence" value="ECO:0007669"/>
    <property type="project" value="TreeGrafter"/>
</dbReference>
<dbReference type="InterPro" id="IPR001394">
    <property type="entry name" value="Peptidase_C19_UCH"/>
</dbReference>
<evidence type="ECO:0000313" key="5">
    <source>
        <dbReference type="Proteomes" id="UP001186944"/>
    </source>
</evidence>
<dbReference type="PANTHER" id="PTHR24006">
    <property type="entry name" value="UBIQUITIN CARBOXYL-TERMINAL HYDROLASE"/>
    <property type="match status" value="1"/>
</dbReference>
<keyword evidence="5" id="KW-1185">Reference proteome</keyword>
<dbReference type="Gene3D" id="3.90.70.10">
    <property type="entry name" value="Cysteine proteinases"/>
    <property type="match status" value="1"/>
</dbReference>
<keyword evidence="1" id="KW-0175">Coiled coil</keyword>
<dbReference type="InterPro" id="IPR028889">
    <property type="entry name" value="USP"/>
</dbReference>
<accession>A0AA89C3P3</accession>
<dbReference type="InterPro" id="IPR018200">
    <property type="entry name" value="USP_CS"/>
</dbReference>
<feature type="coiled-coil region" evidence="1">
    <location>
        <begin position="329"/>
        <end position="356"/>
    </location>
</feature>
<dbReference type="InterPro" id="IPR050164">
    <property type="entry name" value="Peptidase_C19"/>
</dbReference>
<dbReference type="SUPFAM" id="SSF54001">
    <property type="entry name" value="Cysteine proteinases"/>
    <property type="match status" value="1"/>
</dbReference>
<name>A0AA89C3P3_PINIB</name>
<dbReference type="Pfam" id="PF00443">
    <property type="entry name" value="UCH"/>
    <property type="match status" value="1"/>
</dbReference>
<dbReference type="PANTHER" id="PTHR24006:SF944">
    <property type="entry name" value="UBIQUITIN CARBOXYL-TERMINAL HYDROLASE"/>
    <property type="match status" value="1"/>
</dbReference>
<dbReference type="GO" id="GO:0016579">
    <property type="term" value="P:protein deubiquitination"/>
    <property type="evidence" value="ECO:0007669"/>
    <property type="project" value="InterPro"/>
</dbReference>
<dbReference type="Proteomes" id="UP001186944">
    <property type="component" value="Unassembled WGS sequence"/>
</dbReference>
<dbReference type="CDD" id="cd20485">
    <property type="entry name" value="USP25_USP28_C-like"/>
    <property type="match status" value="1"/>
</dbReference>
<feature type="compositionally biased region" description="Polar residues" evidence="2">
    <location>
        <begin position="272"/>
        <end position="281"/>
    </location>
</feature>
<dbReference type="AlphaFoldDB" id="A0AA89C3P3"/>
<evidence type="ECO:0000313" key="4">
    <source>
        <dbReference type="EMBL" id="KAK3107716.1"/>
    </source>
</evidence>
<protein>
    <recommendedName>
        <fullName evidence="3">USP domain-containing protein</fullName>
    </recommendedName>
</protein>
<feature type="region of interest" description="Disordered" evidence="2">
    <location>
        <begin position="481"/>
        <end position="503"/>
    </location>
</feature>
<evidence type="ECO:0000259" key="3">
    <source>
        <dbReference type="PROSITE" id="PS50235"/>
    </source>
</evidence>